<dbReference type="InterPro" id="IPR010977">
    <property type="entry name" value="Aromatic_deC"/>
</dbReference>
<reference evidence="7 8" key="4">
    <citation type="journal article" date="2020" name="Sci. Rep.">
        <title>beta-carboline chemical signals induce reveromycin production through a LuxR family regulator in Streptomyces sp. SN-593.</title>
        <authorList>
            <person name="Panthee S."/>
            <person name="Kito N."/>
            <person name="Hayashi T."/>
            <person name="Shimizu T."/>
            <person name="Ishikawa J."/>
            <person name="Hamamoto H."/>
            <person name="Osada H."/>
            <person name="Takahashi S."/>
        </authorList>
    </citation>
    <scope>NUCLEOTIDE SEQUENCE [LARGE SCALE GENOMIC DNA]</scope>
    <source>
        <strain evidence="7 8">SN-593</strain>
    </source>
</reference>
<name>A0A7U3VMX6_9ACTN</name>
<dbReference type="GO" id="GO:0004058">
    <property type="term" value="F:aromatic-L-amino-acid decarboxylase activity"/>
    <property type="evidence" value="ECO:0007669"/>
    <property type="project" value="UniProtKB-ARBA"/>
</dbReference>
<reference evidence="7 8" key="1">
    <citation type="journal article" date="2010" name="J. Bacteriol.">
        <title>Biochemical characterization of a novel indole prenyltransferase from Streptomyces sp. SN-593.</title>
        <authorList>
            <person name="Takahashi S."/>
            <person name="Takagi H."/>
            <person name="Toyoda A."/>
            <person name="Uramoto M."/>
            <person name="Nogawa T."/>
            <person name="Ueki M."/>
            <person name="Sakaki Y."/>
            <person name="Osada H."/>
        </authorList>
    </citation>
    <scope>NUCLEOTIDE SEQUENCE [LARGE SCALE GENOMIC DNA]</scope>
    <source>
        <strain evidence="7 8">SN-593</strain>
    </source>
</reference>
<organism evidence="7 8">
    <name type="scientific">Actinacidiphila reveromycinica</name>
    <dbReference type="NCBI Taxonomy" id="659352"/>
    <lineage>
        <taxon>Bacteria</taxon>
        <taxon>Bacillati</taxon>
        <taxon>Actinomycetota</taxon>
        <taxon>Actinomycetes</taxon>
        <taxon>Kitasatosporales</taxon>
        <taxon>Streptomycetaceae</taxon>
        <taxon>Actinacidiphila</taxon>
    </lineage>
</organism>
<reference evidence="7 8" key="3">
    <citation type="journal article" date="2011" name="Nat. Chem. Biol.">
        <title>Reveromycin A biosynthesis uses RevG and RevJ for stereospecific spiroacetal formation.</title>
        <authorList>
            <person name="Takahashi S."/>
            <person name="Toyoda A."/>
            <person name="Sekiyama Y."/>
            <person name="Takagi H."/>
            <person name="Nogawa T."/>
            <person name="Uramoto M."/>
            <person name="Suzuki R."/>
            <person name="Koshino H."/>
            <person name="Kumano T."/>
            <person name="Panthee S."/>
            <person name="Dairi T."/>
            <person name="Ishikawa J."/>
            <person name="Ikeda H."/>
            <person name="Sakaki Y."/>
            <person name="Osada H."/>
        </authorList>
    </citation>
    <scope>NUCLEOTIDE SEQUENCE [LARGE SCALE GENOMIC DNA]</scope>
    <source>
        <strain evidence="7 8">SN-593</strain>
    </source>
</reference>
<dbReference type="InterPro" id="IPR015422">
    <property type="entry name" value="PyrdxlP-dep_Trfase_small"/>
</dbReference>
<evidence type="ECO:0000256" key="6">
    <source>
        <dbReference type="RuleBase" id="RU000382"/>
    </source>
</evidence>
<reference evidence="7 8" key="2">
    <citation type="journal article" date="2011" name="J. Antibiot.">
        <title>Furaquinocins I and J: novel polyketide isoprenoid hybrid compounds from Streptomyces reveromyceticus SN-593.</title>
        <authorList>
            <person name="Panthee S."/>
            <person name="Takahashi S."/>
            <person name="Takagi H."/>
            <person name="Nogawa T."/>
            <person name="Oowada E."/>
            <person name="Uramoto M."/>
            <person name="Osada H."/>
        </authorList>
    </citation>
    <scope>NUCLEOTIDE SEQUENCE [LARGE SCALE GENOMIC DNA]</scope>
    <source>
        <strain evidence="7 8">SN-593</strain>
    </source>
</reference>
<gene>
    <name evidence="7" type="ORF">RVR_2658</name>
</gene>
<comment type="similarity">
    <text evidence="2 6">Belongs to the group II decarboxylase family.</text>
</comment>
<keyword evidence="8" id="KW-1185">Reference proteome</keyword>
<dbReference type="EMBL" id="AP018365">
    <property type="protein sequence ID" value="BBA97085.1"/>
    <property type="molecule type" value="Genomic_DNA"/>
</dbReference>
<dbReference type="InterPro" id="IPR002129">
    <property type="entry name" value="PyrdxlP-dep_de-COase"/>
</dbReference>
<dbReference type="GO" id="GO:0030170">
    <property type="term" value="F:pyridoxal phosphate binding"/>
    <property type="evidence" value="ECO:0007669"/>
    <property type="project" value="InterPro"/>
</dbReference>
<keyword evidence="5 6" id="KW-0456">Lyase</keyword>
<dbReference type="InterPro" id="IPR015421">
    <property type="entry name" value="PyrdxlP-dep_Trfase_major"/>
</dbReference>
<dbReference type="Pfam" id="PF00282">
    <property type="entry name" value="Pyridoxal_deC"/>
    <property type="match status" value="1"/>
</dbReference>
<dbReference type="InterPro" id="IPR015424">
    <property type="entry name" value="PyrdxlP-dep_Trfase"/>
</dbReference>
<dbReference type="Gene3D" id="3.40.640.10">
    <property type="entry name" value="Type I PLP-dependent aspartate aminotransferase-like (Major domain)"/>
    <property type="match status" value="1"/>
</dbReference>
<dbReference type="Gene3D" id="3.90.1150.10">
    <property type="entry name" value="Aspartate Aminotransferase, domain 1"/>
    <property type="match status" value="1"/>
</dbReference>
<accession>A0A7U3VMX6</accession>
<dbReference type="PANTHER" id="PTHR11999">
    <property type="entry name" value="GROUP II PYRIDOXAL-5-PHOSPHATE DECARBOXYLASE"/>
    <property type="match status" value="1"/>
</dbReference>
<dbReference type="AlphaFoldDB" id="A0A7U3VMX6"/>
<evidence type="ECO:0000256" key="1">
    <source>
        <dbReference type="ARBA" id="ARBA00001933"/>
    </source>
</evidence>
<dbReference type="PANTHER" id="PTHR11999:SF70">
    <property type="entry name" value="MIP05841P"/>
    <property type="match status" value="1"/>
</dbReference>
<dbReference type="SUPFAM" id="SSF53383">
    <property type="entry name" value="PLP-dependent transferases"/>
    <property type="match status" value="1"/>
</dbReference>
<evidence type="ECO:0000256" key="2">
    <source>
        <dbReference type="ARBA" id="ARBA00009533"/>
    </source>
</evidence>
<evidence type="ECO:0000313" key="8">
    <source>
        <dbReference type="Proteomes" id="UP000595703"/>
    </source>
</evidence>
<sequence length="476" mass="49969">MPVQAPAGSGKPPDPRPRGVLAEVAGYAQDFMAADRPVRARDPRRLAELLGGPLPVAGHPELATVQRLLIAGEFGVPGSGAARGPGGASGAASGGAPPLGLAADWLTGVWNQCDARHDLGTLFAAAEEVCERWLVELLGLPAGTAMGLTSCRVTANLVCLAAAREHQLRRAGWAVNEQGLSAAPPLTVLVGEEAQVSVLRCLRLLGLGGAIRRVQTDDGGRMAVPHLRDLAQAAPAGLIVCGQVGSATCGSVDPLRAIAEVTHAHGGWLHLDGAFGLWAAASSRHRPLLDGAGQADSWTCDSHMWLDTPYDSGLAFCARPEPLRRAVGLHAEFAPGAGHTCRDPLDHRVELSQRARSLTLWALLHHLGRQGVADLVDRNCAAARRLAVRLAAEPGVEVLVPVRLNQLLLGIGDEAHTRAVVERLDSEGTCWVTPTRWRGHGAVRLSVRGRGAVGTAVEPVAAAFLAAHRAERRARR</sequence>
<dbReference type="KEGG" id="arev:RVR_2658"/>
<dbReference type="GO" id="GO:0019752">
    <property type="term" value="P:carboxylic acid metabolic process"/>
    <property type="evidence" value="ECO:0007669"/>
    <property type="project" value="InterPro"/>
</dbReference>
<evidence type="ECO:0000256" key="3">
    <source>
        <dbReference type="ARBA" id="ARBA00022793"/>
    </source>
</evidence>
<comment type="cofactor">
    <cofactor evidence="1 6">
        <name>pyridoxal 5'-phosphate</name>
        <dbReference type="ChEBI" id="CHEBI:597326"/>
    </cofactor>
</comment>
<evidence type="ECO:0000313" key="7">
    <source>
        <dbReference type="EMBL" id="BBA97085.1"/>
    </source>
</evidence>
<keyword evidence="3" id="KW-0210">Decarboxylase</keyword>
<protein>
    <submittedName>
        <fullName evidence="7">Putative decarboxylase</fullName>
    </submittedName>
</protein>
<keyword evidence="4 6" id="KW-0663">Pyridoxal phosphate</keyword>
<evidence type="ECO:0000256" key="4">
    <source>
        <dbReference type="ARBA" id="ARBA00022898"/>
    </source>
</evidence>
<dbReference type="Proteomes" id="UP000595703">
    <property type="component" value="Chromosome"/>
</dbReference>
<evidence type="ECO:0000256" key="5">
    <source>
        <dbReference type="ARBA" id="ARBA00023239"/>
    </source>
</evidence>
<proteinExistence type="inferred from homology"/>